<dbReference type="GO" id="GO:0006508">
    <property type="term" value="P:proteolysis"/>
    <property type="evidence" value="ECO:0007669"/>
    <property type="project" value="UniProtKB-KW"/>
</dbReference>
<dbReference type="InterPro" id="IPR008915">
    <property type="entry name" value="Peptidase_M50"/>
</dbReference>
<sequence length="363" mass="39610">MLVTLIVFVAILALLVLAHEAGHFVVARKNGIKVDEFGFGLPPRIFGAHVSRNGWKWIWGGRELTDAEKQSGTVYSLNLIPLGGFVKIKGENGEMANEPDSFGAKKIWQRTVVLVAGVSMNFILAAFLLGVGFIIGIPQALDDVYSGAIIKDAKIEVMSVLSGSPAEKAGIVVGDEIVKADDIAIQKVSDLQNYVSEKNDQAVKFTFQRGGEIIVKEIVPYQLAIVSYPWYLAFIYGFAYAGIFAWEVIRTVWFLLAGLFQGQGGVAESLSGPVGIAVLTGRVARLGFSHLMQFAAMLSINGGRVLFLIIEKLRGKPLHRKFEEWAHTAGFALLMILVIFVTYKDVARFSSSFIRLGKKLIGG</sequence>
<feature type="transmembrane region" description="Helical" evidence="11">
    <location>
        <begin position="291"/>
        <end position="310"/>
    </location>
</feature>
<comment type="caution">
    <text evidence="13">The sequence shown here is derived from an EMBL/GenBank/DDBJ whole genome shotgun (WGS) entry which is preliminary data.</text>
</comment>
<dbReference type="SUPFAM" id="SSF50156">
    <property type="entry name" value="PDZ domain-like"/>
    <property type="match status" value="1"/>
</dbReference>
<gene>
    <name evidence="13" type="ORF">UU49_C0039G0001</name>
</gene>
<evidence type="ECO:0000313" key="14">
    <source>
        <dbReference type="Proteomes" id="UP000034108"/>
    </source>
</evidence>
<evidence type="ECO:0000256" key="7">
    <source>
        <dbReference type="ARBA" id="ARBA00022833"/>
    </source>
</evidence>
<keyword evidence="10 11" id="KW-0472">Membrane</keyword>
<feature type="domain" description="PDZ" evidence="12">
    <location>
        <begin position="129"/>
        <end position="211"/>
    </location>
</feature>
<evidence type="ECO:0000256" key="1">
    <source>
        <dbReference type="ARBA" id="ARBA00001947"/>
    </source>
</evidence>
<feature type="transmembrane region" description="Helical" evidence="11">
    <location>
        <begin position="112"/>
        <end position="137"/>
    </location>
</feature>
<comment type="cofactor">
    <cofactor evidence="1">
        <name>Zn(2+)</name>
        <dbReference type="ChEBI" id="CHEBI:29105"/>
    </cofactor>
</comment>
<dbReference type="InterPro" id="IPR001478">
    <property type="entry name" value="PDZ"/>
</dbReference>
<feature type="transmembrane region" description="Helical" evidence="11">
    <location>
        <begin position="325"/>
        <end position="343"/>
    </location>
</feature>
<dbReference type="PANTHER" id="PTHR42837:SF2">
    <property type="entry name" value="MEMBRANE METALLOPROTEASE ARASP2, CHLOROPLASTIC-RELATED"/>
    <property type="match status" value="1"/>
</dbReference>
<dbReference type="GO" id="GO:0016020">
    <property type="term" value="C:membrane"/>
    <property type="evidence" value="ECO:0007669"/>
    <property type="project" value="UniProtKB-SubCell"/>
</dbReference>
<dbReference type="InterPro" id="IPR036034">
    <property type="entry name" value="PDZ_sf"/>
</dbReference>
<dbReference type="Proteomes" id="UP000034108">
    <property type="component" value="Unassembled WGS sequence"/>
</dbReference>
<evidence type="ECO:0000256" key="3">
    <source>
        <dbReference type="ARBA" id="ARBA00007931"/>
    </source>
</evidence>
<protein>
    <submittedName>
        <fullName evidence="13">Membrane-associated zinc metalloprotease</fullName>
    </submittedName>
</protein>
<dbReference type="GO" id="GO:0004222">
    <property type="term" value="F:metalloendopeptidase activity"/>
    <property type="evidence" value="ECO:0007669"/>
    <property type="project" value="InterPro"/>
</dbReference>
<evidence type="ECO:0000256" key="5">
    <source>
        <dbReference type="ARBA" id="ARBA00022692"/>
    </source>
</evidence>
<evidence type="ECO:0000313" key="13">
    <source>
        <dbReference type="EMBL" id="KKR96824.1"/>
    </source>
</evidence>
<keyword evidence="7" id="KW-0862">Zinc</keyword>
<dbReference type="InterPro" id="IPR004387">
    <property type="entry name" value="Pept_M50_Zn"/>
</dbReference>
<dbReference type="Gene3D" id="2.30.42.10">
    <property type="match status" value="1"/>
</dbReference>
<keyword evidence="8 11" id="KW-1133">Transmembrane helix</keyword>
<reference evidence="13 14" key="1">
    <citation type="journal article" date="2015" name="Nature">
        <title>rRNA introns, odd ribosomes, and small enigmatic genomes across a large radiation of phyla.</title>
        <authorList>
            <person name="Brown C.T."/>
            <person name="Hug L.A."/>
            <person name="Thomas B.C."/>
            <person name="Sharon I."/>
            <person name="Castelle C.J."/>
            <person name="Singh A."/>
            <person name="Wilkins M.J."/>
            <person name="Williams K.H."/>
            <person name="Banfield J.F."/>
        </authorList>
    </citation>
    <scope>NUCLEOTIDE SEQUENCE [LARGE SCALE GENOMIC DNA]</scope>
</reference>
<comment type="subcellular location">
    <subcellularLocation>
        <location evidence="2">Membrane</location>
        <topology evidence="2">Multi-pass membrane protein</topology>
    </subcellularLocation>
</comment>
<organism evidence="13 14">
    <name type="scientific">Candidatus Magasanikbacteria bacterium GW2011_GWC2_41_17</name>
    <dbReference type="NCBI Taxonomy" id="1619048"/>
    <lineage>
        <taxon>Bacteria</taxon>
        <taxon>Candidatus Magasanikiibacteriota</taxon>
    </lineage>
</organism>
<evidence type="ECO:0000256" key="9">
    <source>
        <dbReference type="ARBA" id="ARBA00023049"/>
    </source>
</evidence>
<evidence type="ECO:0000259" key="12">
    <source>
        <dbReference type="SMART" id="SM00228"/>
    </source>
</evidence>
<name>A0A0G0V7B3_9BACT</name>
<evidence type="ECO:0000256" key="8">
    <source>
        <dbReference type="ARBA" id="ARBA00022989"/>
    </source>
</evidence>
<evidence type="ECO:0000256" key="11">
    <source>
        <dbReference type="SAM" id="Phobius"/>
    </source>
</evidence>
<dbReference type="EMBL" id="LCAV01000039">
    <property type="protein sequence ID" value="KKR96824.1"/>
    <property type="molecule type" value="Genomic_DNA"/>
</dbReference>
<feature type="transmembrane region" description="Helical" evidence="11">
    <location>
        <begin position="228"/>
        <end position="246"/>
    </location>
</feature>
<keyword evidence="5 11" id="KW-0812">Transmembrane</keyword>
<dbReference type="SMART" id="SM00228">
    <property type="entry name" value="PDZ"/>
    <property type="match status" value="1"/>
</dbReference>
<keyword evidence="6" id="KW-0378">Hydrolase</keyword>
<dbReference type="STRING" id="1619048.UU49_C0039G0001"/>
<dbReference type="CDD" id="cd06163">
    <property type="entry name" value="S2P-M50_PDZ_RseP-like"/>
    <property type="match status" value="1"/>
</dbReference>
<evidence type="ECO:0000256" key="4">
    <source>
        <dbReference type="ARBA" id="ARBA00022670"/>
    </source>
</evidence>
<accession>A0A0G0V7B3</accession>
<evidence type="ECO:0000256" key="6">
    <source>
        <dbReference type="ARBA" id="ARBA00022801"/>
    </source>
</evidence>
<keyword evidence="9 13" id="KW-0482">Metalloprotease</keyword>
<dbReference type="AlphaFoldDB" id="A0A0G0V7B3"/>
<evidence type="ECO:0000256" key="10">
    <source>
        <dbReference type="ARBA" id="ARBA00023136"/>
    </source>
</evidence>
<proteinExistence type="inferred from homology"/>
<evidence type="ECO:0000256" key="2">
    <source>
        <dbReference type="ARBA" id="ARBA00004141"/>
    </source>
</evidence>
<dbReference type="Pfam" id="PF17820">
    <property type="entry name" value="PDZ_6"/>
    <property type="match status" value="1"/>
</dbReference>
<dbReference type="Pfam" id="PF02163">
    <property type="entry name" value="Peptidase_M50"/>
    <property type="match status" value="2"/>
</dbReference>
<keyword evidence="4 13" id="KW-0645">Protease</keyword>
<comment type="similarity">
    <text evidence="3">Belongs to the peptidase M50B family.</text>
</comment>
<dbReference type="PANTHER" id="PTHR42837">
    <property type="entry name" value="REGULATOR OF SIGMA-E PROTEASE RSEP"/>
    <property type="match status" value="1"/>
</dbReference>
<dbReference type="InterPro" id="IPR041489">
    <property type="entry name" value="PDZ_6"/>
</dbReference>